<dbReference type="GO" id="GO:0070186">
    <property type="term" value="F:growth hormone activity"/>
    <property type="evidence" value="ECO:0007669"/>
    <property type="project" value="TreeGrafter"/>
</dbReference>
<dbReference type="GO" id="GO:0060396">
    <property type="term" value="P:growth hormone receptor signaling pathway"/>
    <property type="evidence" value="ECO:0007669"/>
    <property type="project" value="TreeGrafter"/>
</dbReference>
<sequence length="175" mass="19992">MANLYTIQQSIILYYNNNNKNRILHSITNYGWLQHSTSKTLVLASESFVDPLCIDWLQVLKLLSISYRLVESWEFPSRSLSGGSGPRAQISPKLTELKMGIMLLIKANQDVPEIFTDTSTLQLAPYGNYYQSLEADESLRRTYELLACFKKDMHKVETYLTVAKCRLSPEANCTL</sequence>
<evidence type="ECO:0000256" key="7">
    <source>
        <dbReference type="ARBA" id="ARBA00032367"/>
    </source>
</evidence>
<reference evidence="9" key="2">
    <citation type="submission" date="2025-09" db="UniProtKB">
        <authorList>
            <consortium name="Ensembl"/>
        </authorList>
    </citation>
    <scope>IDENTIFICATION</scope>
</reference>
<dbReference type="Gene3D" id="1.20.1250.10">
    <property type="match status" value="1"/>
</dbReference>
<evidence type="ECO:0000256" key="6">
    <source>
        <dbReference type="ARBA" id="ARBA00023157"/>
    </source>
</evidence>
<dbReference type="SUPFAM" id="SSF47266">
    <property type="entry name" value="4-helical cytokines"/>
    <property type="match status" value="1"/>
</dbReference>
<keyword evidence="10" id="KW-1185">Reference proteome</keyword>
<reference evidence="9" key="1">
    <citation type="submission" date="2025-08" db="UniProtKB">
        <authorList>
            <consortium name="Ensembl"/>
        </authorList>
    </citation>
    <scope>IDENTIFICATION</scope>
</reference>
<dbReference type="InterPro" id="IPR018116">
    <property type="entry name" value="Somatotropin_CS"/>
</dbReference>
<evidence type="ECO:0000256" key="3">
    <source>
        <dbReference type="ARBA" id="ARBA00018367"/>
    </source>
</evidence>
<dbReference type="PANTHER" id="PTHR11417">
    <property type="entry name" value="SOMATOTROPIN,PROLACTIN"/>
    <property type="match status" value="1"/>
</dbReference>
<dbReference type="GeneTree" id="ENSGT00940000169702"/>
<comment type="subcellular location">
    <subcellularLocation>
        <location evidence="1 8">Secreted</location>
    </subcellularLocation>
</comment>
<dbReference type="PANTHER" id="PTHR11417:SF2">
    <property type="entry name" value="SOMATOTROPIN"/>
    <property type="match status" value="1"/>
</dbReference>
<dbReference type="PRINTS" id="PR00836">
    <property type="entry name" value="SOMATOTROPIN"/>
</dbReference>
<evidence type="ECO:0000256" key="4">
    <source>
        <dbReference type="ARBA" id="ARBA00022525"/>
    </source>
</evidence>
<organism evidence="9 10">
    <name type="scientific">Xiphophorus couchianus</name>
    <name type="common">Monterrey platyfish</name>
    <dbReference type="NCBI Taxonomy" id="32473"/>
    <lineage>
        <taxon>Eukaryota</taxon>
        <taxon>Metazoa</taxon>
        <taxon>Chordata</taxon>
        <taxon>Craniata</taxon>
        <taxon>Vertebrata</taxon>
        <taxon>Euteleostomi</taxon>
        <taxon>Actinopterygii</taxon>
        <taxon>Neopterygii</taxon>
        <taxon>Teleostei</taxon>
        <taxon>Neoteleostei</taxon>
        <taxon>Acanthomorphata</taxon>
        <taxon>Ovalentaria</taxon>
        <taxon>Atherinomorphae</taxon>
        <taxon>Cyprinodontiformes</taxon>
        <taxon>Poeciliidae</taxon>
        <taxon>Poeciliinae</taxon>
        <taxon>Xiphophorus</taxon>
    </lineage>
</organism>
<dbReference type="AlphaFoldDB" id="A0A3B5MJ64"/>
<dbReference type="GO" id="GO:0048513">
    <property type="term" value="P:animal organ development"/>
    <property type="evidence" value="ECO:0007669"/>
    <property type="project" value="TreeGrafter"/>
</dbReference>
<dbReference type="Ensembl" id="ENSXCOT00000024666.1">
    <property type="protein sequence ID" value="ENSXCOP00000024373.1"/>
    <property type="gene ID" value="ENSXCOG00000018198.1"/>
</dbReference>
<dbReference type="GO" id="GO:0005615">
    <property type="term" value="C:extracellular space"/>
    <property type="evidence" value="ECO:0007669"/>
    <property type="project" value="TreeGrafter"/>
</dbReference>
<protein>
    <recommendedName>
        <fullName evidence="3">Somatotropin</fullName>
    </recommendedName>
    <alternativeName>
        <fullName evidence="7">Growth hormone</fullName>
    </alternativeName>
</protein>
<evidence type="ECO:0000313" key="10">
    <source>
        <dbReference type="Proteomes" id="UP000261380"/>
    </source>
</evidence>
<keyword evidence="5 8" id="KW-0372">Hormone</keyword>
<dbReference type="Proteomes" id="UP000261380">
    <property type="component" value="Unplaced"/>
</dbReference>
<dbReference type="InterPro" id="IPR001400">
    <property type="entry name" value="Somatotropin/Prolactin"/>
</dbReference>
<dbReference type="GO" id="GO:0005131">
    <property type="term" value="F:growth hormone receptor binding"/>
    <property type="evidence" value="ECO:0007669"/>
    <property type="project" value="TreeGrafter"/>
</dbReference>
<evidence type="ECO:0000256" key="8">
    <source>
        <dbReference type="RuleBase" id="RU003618"/>
    </source>
</evidence>
<comment type="similarity">
    <text evidence="2 8">Belongs to the somatotropin/prolactin family.</text>
</comment>
<dbReference type="Pfam" id="PF00103">
    <property type="entry name" value="Hormone_1"/>
    <property type="match status" value="1"/>
</dbReference>
<dbReference type="GO" id="GO:0031667">
    <property type="term" value="P:response to nutrient levels"/>
    <property type="evidence" value="ECO:0007669"/>
    <property type="project" value="TreeGrafter"/>
</dbReference>
<evidence type="ECO:0000256" key="5">
    <source>
        <dbReference type="ARBA" id="ARBA00022702"/>
    </source>
</evidence>
<name>A0A3B5MJ64_9TELE</name>
<dbReference type="PROSITE" id="PS00338">
    <property type="entry name" value="SOMATOTROPIN_2"/>
    <property type="match status" value="1"/>
</dbReference>
<keyword evidence="4" id="KW-0964">Secreted</keyword>
<dbReference type="GO" id="GO:0046427">
    <property type="term" value="P:positive regulation of receptor signaling pathway via JAK-STAT"/>
    <property type="evidence" value="ECO:0007669"/>
    <property type="project" value="TreeGrafter"/>
</dbReference>
<keyword evidence="6" id="KW-1015">Disulfide bond</keyword>
<accession>A0A3B5MJ64</accession>
<evidence type="ECO:0000256" key="1">
    <source>
        <dbReference type="ARBA" id="ARBA00004613"/>
    </source>
</evidence>
<evidence type="ECO:0000313" key="9">
    <source>
        <dbReference type="Ensembl" id="ENSXCOP00000024373.1"/>
    </source>
</evidence>
<evidence type="ECO:0000256" key="2">
    <source>
        <dbReference type="ARBA" id="ARBA00008474"/>
    </source>
</evidence>
<proteinExistence type="inferred from homology"/>
<dbReference type="GO" id="GO:0045927">
    <property type="term" value="P:positive regulation of growth"/>
    <property type="evidence" value="ECO:0007669"/>
    <property type="project" value="TreeGrafter"/>
</dbReference>
<dbReference type="InterPro" id="IPR009079">
    <property type="entry name" value="4_helix_cytokine-like_core"/>
</dbReference>
<dbReference type="STRING" id="32473.ENSXCOP00000024373"/>